<gene>
    <name evidence="2" type="ORF">SAMN05660284_02623</name>
</gene>
<organism evidence="2 3">
    <name type="scientific">Formivibrio citricus</name>
    <dbReference type="NCBI Taxonomy" id="83765"/>
    <lineage>
        <taxon>Bacteria</taxon>
        <taxon>Pseudomonadati</taxon>
        <taxon>Pseudomonadota</taxon>
        <taxon>Betaproteobacteria</taxon>
        <taxon>Neisseriales</taxon>
        <taxon>Chitinibacteraceae</taxon>
        <taxon>Formivibrio</taxon>
    </lineage>
</organism>
<name>A0A1I5DCB5_9NEIS</name>
<protein>
    <submittedName>
        <fullName evidence="2">Phospholipid transport system transporter-binding protein</fullName>
    </submittedName>
</protein>
<dbReference type="PROSITE" id="PS50801">
    <property type="entry name" value="STAS"/>
    <property type="match status" value="1"/>
</dbReference>
<evidence type="ECO:0000313" key="3">
    <source>
        <dbReference type="Proteomes" id="UP000242869"/>
    </source>
</evidence>
<dbReference type="CDD" id="cd07043">
    <property type="entry name" value="STAS_anti-anti-sigma_factors"/>
    <property type="match status" value="1"/>
</dbReference>
<dbReference type="EMBL" id="FOVE01000024">
    <property type="protein sequence ID" value="SFN96853.1"/>
    <property type="molecule type" value="Genomic_DNA"/>
</dbReference>
<dbReference type="PANTHER" id="PTHR35849:SF1">
    <property type="entry name" value="INTERMEMBRANE PHOSPHOLIPID TRANSPORT SYSTEM BINDING PROTEIN MLAB"/>
    <property type="match status" value="1"/>
</dbReference>
<dbReference type="Proteomes" id="UP000242869">
    <property type="component" value="Unassembled WGS sequence"/>
</dbReference>
<dbReference type="OrthoDB" id="8563468at2"/>
<dbReference type="InterPro" id="IPR058548">
    <property type="entry name" value="MlaB-like_STAS"/>
</dbReference>
<accession>A0A1I5DCB5</accession>
<dbReference type="Gene3D" id="3.30.750.24">
    <property type="entry name" value="STAS domain"/>
    <property type="match status" value="1"/>
</dbReference>
<dbReference type="STRING" id="83765.SAMN05660284_02623"/>
<evidence type="ECO:0000313" key="2">
    <source>
        <dbReference type="EMBL" id="SFN96853.1"/>
    </source>
</evidence>
<dbReference type="SUPFAM" id="SSF52091">
    <property type="entry name" value="SpoIIaa-like"/>
    <property type="match status" value="1"/>
</dbReference>
<sequence>MSTSLQISGPLTFDTAARQLDSLGVPGPGSKLQVDFSGVTEVDSAAVALLLHWSRQARAAGAELEFIAVPSGLHQLMGVYGLKEILPQAG</sequence>
<reference evidence="3" key="1">
    <citation type="submission" date="2016-10" db="EMBL/GenBank/DDBJ databases">
        <authorList>
            <person name="Varghese N."/>
            <person name="Submissions S."/>
        </authorList>
    </citation>
    <scope>NUCLEOTIDE SEQUENCE [LARGE SCALE GENOMIC DNA]</scope>
    <source>
        <strain evidence="3">DSM 6150</strain>
    </source>
</reference>
<dbReference type="InterPro" id="IPR052746">
    <property type="entry name" value="MlaB_ABC_Transporter"/>
</dbReference>
<evidence type="ECO:0000259" key="1">
    <source>
        <dbReference type="PROSITE" id="PS50801"/>
    </source>
</evidence>
<keyword evidence="3" id="KW-1185">Reference proteome</keyword>
<dbReference type="Pfam" id="PF13466">
    <property type="entry name" value="STAS_2"/>
    <property type="match status" value="1"/>
</dbReference>
<dbReference type="AlphaFoldDB" id="A0A1I5DCB5"/>
<proteinExistence type="predicted"/>
<feature type="domain" description="STAS" evidence="1">
    <location>
        <begin position="1"/>
        <end position="90"/>
    </location>
</feature>
<dbReference type="RefSeq" id="WP_091197625.1">
    <property type="nucleotide sequence ID" value="NZ_FOVE01000024.1"/>
</dbReference>
<dbReference type="InterPro" id="IPR036513">
    <property type="entry name" value="STAS_dom_sf"/>
</dbReference>
<dbReference type="PANTHER" id="PTHR35849">
    <property type="entry name" value="BLR2341 PROTEIN"/>
    <property type="match status" value="1"/>
</dbReference>
<dbReference type="InterPro" id="IPR002645">
    <property type="entry name" value="STAS_dom"/>
</dbReference>